<evidence type="ECO:0000259" key="11">
    <source>
        <dbReference type="PROSITE" id="PS52002"/>
    </source>
</evidence>
<feature type="domain" description="HRDC" evidence="10">
    <location>
        <begin position="466"/>
        <end position="546"/>
    </location>
</feature>
<dbReference type="GO" id="GO:0005688">
    <property type="term" value="C:U6 snRNP"/>
    <property type="evidence" value="ECO:0007669"/>
    <property type="project" value="InterPro"/>
</dbReference>
<dbReference type="Gene3D" id="1.10.150.80">
    <property type="entry name" value="HRDC domain"/>
    <property type="match status" value="1"/>
</dbReference>
<dbReference type="GO" id="GO:0000467">
    <property type="term" value="P:exonucleolytic trimming to generate mature 3'-end of 5.8S rRNA from tricistronic rRNA transcript (SSU-rRNA, 5.8S rRNA, LSU-rRNA)"/>
    <property type="evidence" value="ECO:0007669"/>
    <property type="project" value="InterPro"/>
</dbReference>
<dbReference type="Pfam" id="PF01423">
    <property type="entry name" value="LSM"/>
    <property type="match status" value="1"/>
</dbReference>
<dbReference type="InterPro" id="IPR010997">
    <property type="entry name" value="HRDC-like_sf"/>
</dbReference>
<evidence type="ECO:0000256" key="4">
    <source>
        <dbReference type="ARBA" id="ARBA00022801"/>
    </source>
</evidence>
<keyword evidence="6" id="KW-0269">Exonuclease</keyword>
<comment type="similarity">
    <text evidence="8">Belongs to the exosome component 10/RRP6 family.</text>
</comment>
<dbReference type="InterPro" id="IPR002121">
    <property type="entry name" value="HRDC_dom"/>
</dbReference>
<dbReference type="EMBL" id="JADGJQ010000013">
    <property type="protein sequence ID" value="KAJ3181197.1"/>
    <property type="molecule type" value="Genomic_DNA"/>
</dbReference>
<dbReference type="InterPro" id="IPR012337">
    <property type="entry name" value="RNaseH-like_sf"/>
</dbReference>
<dbReference type="PANTHER" id="PTHR12124:SF47">
    <property type="entry name" value="EXOSOME COMPONENT 10"/>
    <property type="match status" value="1"/>
</dbReference>
<keyword evidence="13" id="KW-1185">Reference proteome</keyword>
<evidence type="ECO:0000313" key="13">
    <source>
        <dbReference type="Proteomes" id="UP001212152"/>
    </source>
</evidence>
<gene>
    <name evidence="12" type="primary">RRP6</name>
    <name evidence="12" type="ORF">HDU87_001326</name>
</gene>
<comment type="caution">
    <text evidence="12">The sequence shown here is derived from an EMBL/GenBank/DDBJ whole genome shotgun (WGS) entry which is preliminary data.</text>
</comment>
<dbReference type="InterPro" id="IPR049559">
    <property type="entry name" value="Rrp6p-like_exo"/>
</dbReference>
<dbReference type="SMART" id="SM00474">
    <property type="entry name" value="35EXOc"/>
    <property type="match status" value="1"/>
</dbReference>
<dbReference type="InterPro" id="IPR002562">
    <property type="entry name" value="3'-5'_exonuclease_dom"/>
</dbReference>
<dbReference type="SUPFAM" id="SSF47819">
    <property type="entry name" value="HRDC-like"/>
    <property type="match status" value="1"/>
</dbReference>
<dbReference type="GO" id="GO:0000398">
    <property type="term" value="P:mRNA splicing, via spliceosome"/>
    <property type="evidence" value="ECO:0007669"/>
    <property type="project" value="InterPro"/>
</dbReference>
<keyword evidence="2" id="KW-0698">rRNA processing</keyword>
<dbReference type="GO" id="GO:0071051">
    <property type="term" value="P:poly(A)-dependent snoRNA 3'-end processing"/>
    <property type="evidence" value="ECO:0007669"/>
    <property type="project" value="TreeGrafter"/>
</dbReference>
<dbReference type="Gene3D" id="3.30.420.10">
    <property type="entry name" value="Ribonuclease H-like superfamily/Ribonuclease H"/>
    <property type="match status" value="1"/>
</dbReference>
<dbReference type="GO" id="GO:0071037">
    <property type="term" value="P:nuclear polyadenylation-dependent snRNA catabolic process"/>
    <property type="evidence" value="ECO:0007669"/>
    <property type="project" value="TreeGrafter"/>
</dbReference>
<dbReference type="FunFam" id="1.10.150.80:FF:000001">
    <property type="entry name" value="Putative exosome component 10"/>
    <property type="match status" value="1"/>
</dbReference>
<dbReference type="PANTHER" id="PTHR12124">
    <property type="entry name" value="POLYMYOSITIS/SCLERODERMA AUTOANTIGEN-RELATED"/>
    <property type="match status" value="1"/>
</dbReference>
<evidence type="ECO:0000256" key="6">
    <source>
        <dbReference type="ARBA" id="ARBA00022839"/>
    </source>
</evidence>
<comment type="subcellular location">
    <subcellularLocation>
        <location evidence="1">Nucleus</location>
    </subcellularLocation>
</comment>
<dbReference type="GO" id="GO:0071040">
    <property type="term" value="P:nuclear polyadenylation-dependent antisense transcript catabolic process"/>
    <property type="evidence" value="ECO:0007669"/>
    <property type="project" value="TreeGrafter"/>
</dbReference>
<dbReference type="PROSITE" id="PS50967">
    <property type="entry name" value="HRDC"/>
    <property type="match status" value="1"/>
</dbReference>
<dbReference type="GO" id="GO:0000176">
    <property type="term" value="C:nuclear exosome (RNase complex)"/>
    <property type="evidence" value="ECO:0007669"/>
    <property type="project" value="InterPro"/>
</dbReference>
<dbReference type="Pfam" id="PF00570">
    <property type="entry name" value="HRDC"/>
    <property type="match status" value="1"/>
</dbReference>
<accession>A0AAD5TMM8</accession>
<dbReference type="GO" id="GO:0071044">
    <property type="term" value="P:histone mRNA catabolic process"/>
    <property type="evidence" value="ECO:0007669"/>
    <property type="project" value="TreeGrafter"/>
</dbReference>
<dbReference type="InterPro" id="IPR010920">
    <property type="entry name" value="LSM_dom_sf"/>
</dbReference>
<dbReference type="FunFam" id="3.30.420.10:FF:000059">
    <property type="entry name" value="Exosome complex exonuclease Rrp6"/>
    <property type="match status" value="1"/>
</dbReference>
<dbReference type="PROSITE" id="PS52002">
    <property type="entry name" value="SM"/>
    <property type="match status" value="1"/>
</dbReference>
<evidence type="ECO:0000313" key="12">
    <source>
        <dbReference type="EMBL" id="KAJ3181197.1"/>
    </source>
</evidence>
<feature type="region of interest" description="Disordered" evidence="9">
    <location>
        <begin position="842"/>
        <end position="864"/>
    </location>
</feature>
<dbReference type="GO" id="GO:0003727">
    <property type="term" value="F:single-stranded RNA binding"/>
    <property type="evidence" value="ECO:0007669"/>
    <property type="project" value="TreeGrafter"/>
</dbReference>
<feature type="domain" description="Sm" evidence="11">
    <location>
        <begin position="904"/>
        <end position="980"/>
    </location>
</feature>
<feature type="region of interest" description="Disordered" evidence="9">
    <location>
        <begin position="744"/>
        <end position="797"/>
    </location>
</feature>
<keyword evidence="5" id="KW-0271">Exosome</keyword>
<evidence type="ECO:0000256" key="7">
    <source>
        <dbReference type="ARBA" id="ARBA00023242"/>
    </source>
</evidence>
<dbReference type="SUPFAM" id="SSF53098">
    <property type="entry name" value="Ribonuclease H-like"/>
    <property type="match status" value="1"/>
</dbReference>
<dbReference type="Pfam" id="PF01612">
    <property type="entry name" value="DNA_pol_A_exo1"/>
    <property type="match status" value="1"/>
</dbReference>
<dbReference type="GO" id="GO:0000175">
    <property type="term" value="F:3'-5'-RNA exonuclease activity"/>
    <property type="evidence" value="ECO:0007669"/>
    <property type="project" value="InterPro"/>
</dbReference>
<dbReference type="SMART" id="SM00341">
    <property type="entry name" value="HRDC"/>
    <property type="match status" value="1"/>
</dbReference>
<dbReference type="InterPro" id="IPR036397">
    <property type="entry name" value="RNaseH_sf"/>
</dbReference>
<dbReference type="SUPFAM" id="SSF50182">
    <property type="entry name" value="Sm-like ribonucleoproteins"/>
    <property type="match status" value="1"/>
</dbReference>
<evidence type="ECO:0000256" key="3">
    <source>
        <dbReference type="ARBA" id="ARBA00022722"/>
    </source>
</evidence>
<dbReference type="GO" id="GO:0071038">
    <property type="term" value="P:TRAMP-dependent tRNA surveillance pathway"/>
    <property type="evidence" value="ECO:0007669"/>
    <property type="project" value="TreeGrafter"/>
</dbReference>
<dbReference type="GO" id="GO:0071036">
    <property type="term" value="P:nuclear polyadenylation-dependent snoRNA catabolic process"/>
    <property type="evidence" value="ECO:0007669"/>
    <property type="project" value="TreeGrafter"/>
</dbReference>
<keyword evidence="7" id="KW-0539">Nucleus</keyword>
<proteinExistence type="inferred from homology"/>
<name>A0AAD5TMM8_9FUNG</name>
<sequence length="1004" mass="110421">MATGKGQSTSSAQSSSPLNDFEQYQKDLFSALGATTKAAQFLAPGELSFYKATADGFEKSLAQTSTSILALCNQLLGYAVAGSGSVDAAPPFEDSDDVTDRFHMVVDASDNLLEKADVCLDLVTGRTKVASDAGLKQGAAVIMQVASKNKTTRNVIHAQNIVRPQLSFEDKVDNSNSPWRPKIREKPNARRPLDTVLPTTADAANGTVSIPHPYEFEIQNLDYPKHMFEARPEILYHPFDTTSYTWVDTAEQVETLAALLDSVHEIAVDLEHHGYRSYQGFTCLMQISTRDQDFLVDTLAVRSKLHLLNSSFTNPEIVKIFHGAESDIEWLQRDFGLYIVNLFDTYHASHLLEMPSHGLAYLLKHYCDFETNKAYQLADWRIRPLPTEMAKYARADTHFLLYIYDRMRNELINMSNQETLNLLRAALARSAQTSLNKYTKENYDAEGGEGPAGWRSALRKYGGAMRPEQFAVFCAIHAWRDHTAREEDESPGYVLPVHMLFTCADRCPTTQEGILGCCNPVPPLVRVYASDIAMIVENALSEAQRSMRKNEALYKKIREDEAEWQRKRALGPTHKRFGDDEMDVQASTPLAPQSLSLEALPHSRIFASSGAAEAPTAPTGSAVARVSISTHSIFGAHEDGGDEDEDSRARSMAERIRKTLYLVAPTGIKRKRLEEDEGEEEVAKDPTPAPIPATPVEKHSITAKDNMELDDASPAQPPPPTAKPTATIDIDDETVKIVEVKRVRRKNKKSKTAKEGADGPVASEPSGSTDAVAIKKAKTPKQPKPPKQSKTAPVEFKPFDYSTAKSVVAESAGTSKKAKKAAAKASQAAGASSSSAIDVITIESSDDEEPKAKSKSKKRDAQQIQSMQQMVFDPYGATADVKQLLAFPDRRRGHPSLPIVVGDIAMTDFTKWVDSLVQVVLIDGRVILGTLKGYDQQNNMILSHASERVFSGEEGVESVPLGLYIVRGEIVAVMGPIDQETDSTIDWARVQAQPIPSMFAGIRF</sequence>
<dbReference type="GO" id="GO:0005730">
    <property type="term" value="C:nucleolus"/>
    <property type="evidence" value="ECO:0007669"/>
    <property type="project" value="TreeGrafter"/>
</dbReference>
<protein>
    <submittedName>
        <fullName evidence="12">Exosome nuclease subunit</fullName>
    </submittedName>
</protein>
<feature type="region of interest" description="Disordered" evidence="9">
    <location>
        <begin position="671"/>
        <end position="696"/>
    </location>
</feature>
<reference evidence="12" key="1">
    <citation type="submission" date="2020-05" db="EMBL/GenBank/DDBJ databases">
        <title>Phylogenomic resolution of chytrid fungi.</title>
        <authorList>
            <person name="Stajich J.E."/>
            <person name="Amses K."/>
            <person name="Simmons R."/>
            <person name="Seto K."/>
            <person name="Myers J."/>
            <person name="Bonds A."/>
            <person name="Quandt C.A."/>
            <person name="Barry K."/>
            <person name="Liu P."/>
            <person name="Grigoriev I."/>
            <person name="Longcore J.E."/>
            <person name="James T.Y."/>
        </authorList>
    </citation>
    <scope>NUCLEOTIDE SEQUENCE</scope>
    <source>
        <strain evidence="12">JEL0379</strain>
    </source>
</reference>
<dbReference type="InterPro" id="IPR044876">
    <property type="entry name" value="HRDC_dom_sf"/>
</dbReference>
<dbReference type="InterPro" id="IPR034103">
    <property type="entry name" value="Lsm8"/>
</dbReference>
<dbReference type="Pfam" id="PF08066">
    <property type="entry name" value="PMC2NT"/>
    <property type="match status" value="1"/>
</dbReference>
<dbReference type="GO" id="GO:0000166">
    <property type="term" value="F:nucleotide binding"/>
    <property type="evidence" value="ECO:0007669"/>
    <property type="project" value="InterPro"/>
</dbReference>
<dbReference type="InterPro" id="IPR047575">
    <property type="entry name" value="Sm"/>
</dbReference>
<dbReference type="InterPro" id="IPR001163">
    <property type="entry name" value="Sm_dom_euk/arc"/>
</dbReference>
<keyword evidence="4" id="KW-0378">Hydrolase</keyword>
<evidence type="ECO:0000259" key="10">
    <source>
        <dbReference type="PROSITE" id="PS50967"/>
    </source>
</evidence>
<evidence type="ECO:0000256" key="1">
    <source>
        <dbReference type="ARBA" id="ARBA00004123"/>
    </source>
</evidence>
<dbReference type="AlphaFoldDB" id="A0AAD5TMM8"/>
<evidence type="ECO:0000256" key="8">
    <source>
        <dbReference type="ARBA" id="ARBA00043957"/>
    </source>
</evidence>
<feature type="region of interest" description="Disordered" evidence="9">
    <location>
        <begin position="709"/>
        <end position="730"/>
    </location>
</feature>
<evidence type="ECO:0000256" key="9">
    <source>
        <dbReference type="SAM" id="MobiDB-lite"/>
    </source>
</evidence>
<evidence type="ECO:0000256" key="2">
    <source>
        <dbReference type="ARBA" id="ARBA00022552"/>
    </source>
</evidence>
<evidence type="ECO:0000256" key="5">
    <source>
        <dbReference type="ARBA" id="ARBA00022835"/>
    </source>
</evidence>
<keyword evidence="3" id="KW-0540">Nuclease</keyword>
<dbReference type="SMART" id="SM00651">
    <property type="entry name" value="Sm"/>
    <property type="match status" value="1"/>
</dbReference>
<dbReference type="CDD" id="cd06147">
    <property type="entry name" value="Rrp6p_like_exo"/>
    <property type="match status" value="1"/>
</dbReference>
<dbReference type="Gene3D" id="2.30.30.100">
    <property type="match status" value="1"/>
</dbReference>
<dbReference type="Proteomes" id="UP001212152">
    <property type="component" value="Unassembled WGS sequence"/>
</dbReference>
<dbReference type="GO" id="GO:0071035">
    <property type="term" value="P:nuclear polyadenylation-dependent rRNA catabolic process"/>
    <property type="evidence" value="ECO:0007669"/>
    <property type="project" value="TreeGrafter"/>
</dbReference>
<dbReference type="InterPro" id="IPR045092">
    <property type="entry name" value="Rrp6-like"/>
</dbReference>
<dbReference type="GO" id="GO:0046540">
    <property type="term" value="C:U4/U6 x U5 tri-snRNP complex"/>
    <property type="evidence" value="ECO:0007669"/>
    <property type="project" value="InterPro"/>
</dbReference>
<dbReference type="CDD" id="cd01727">
    <property type="entry name" value="LSm8"/>
    <property type="match status" value="1"/>
</dbReference>
<dbReference type="InterPro" id="IPR012588">
    <property type="entry name" value="Exosome-assoc_fac_Rrp6_N"/>
</dbReference>
<dbReference type="GO" id="GO:0071039">
    <property type="term" value="P:nuclear polyadenylation-dependent CUT catabolic process"/>
    <property type="evidence" value="ECO:0007669"/>
    <property type="project" value="TreeGrafter"/>
</dbReference>
<organism evidence="12 13">
    <name type="scientific">Geranomyces variabilis</name>
    <dbReference type="NCBI Taxonomy" id="109894"/>
    <lineage>
        <taxon>Eukaryota</taxon>
        <taxon>Fungi</taxon>
        <taxon>Fungi incertae sedis</taxon>
        <taxon>Chytridiomycota</taxon>
        <taxon>Chytridiomycota incertae sedis</taxon>
        <taxon>Chytridiomycetes</taxon>
        <taxon>Spizellomycetales</taxon>
        <taxon>Powellomycetaceae</taxon>
        <taxon>Geranomyces</taxon>
    </lineage>
</organism>